<keyword evidence="1" id="KW-0812">Transmembrane</keyword>
<keyword evidence="1" id="KW-1133">Transmembrane helix</keyword>
<feature type="transmembrane region" description="Helical" evidence="1">
    <location>
        <begin position="35"/>
        <end position="57"/>
    </location>
</feature>
<name>A0A2P2NSK6_RHIMU</name>
<dbReference type="EMBL" id="GGEC01064998">
    <property type="protein sequence ID" value="MBX45482.1"/>
    <property type="molecule type" value="Transcribed_RNA"/>
</dbReference>
<sequence>MFENFETAVNHLFCFLITLFILDYLLLIRSKRFNILLFNIYVVANTSFFCLILVPVMSTNLSIFQCPFAS</sequence>
<feature type="transmembrane region" description="Helical" evidence="1">
    <location>
        <begin position="12"/>
        <end position="28"/>
    </location>
</feature>
<evidence type="ECO:0000313" key="2">
    <source>
        <dbReference type="EMBL" id="MBX45482.1"/>
    </source>
</evidence>
<accession>A0A2P2NSK6</accession>
<protein>
    <submittedName>
        <fullName evidence="2">Uncharacterized protein</fullName>
    </submittedName>
</protein>
<proteinExistence type="predicted"/>
<organism evidence="2">
    <name type="scientific">Rhizophora mucronata</name>
    <name type="common">Asiatic mangrove</name>
    <dbReference type="NCBI Taxonomy" id="61149"/>
    <lineage>
        <taxon>Eukaryota</taxon>
        <taxon>Viridiplantae</taxon>
        <taxon>Streptophyta</taxon>
        <taxon>Embryophyta</taxon>
        <taxon>Tracheophyta</taxon>
        <taxon>Spermatophyta</taxon>
        <taxon>Magnoliopsida</taxon>
        <taxon>eudicotyledons</taxon>
        <taxon>Gunneridae</taxon>
        <taxon>Pentapetalae</taxon>
        <taxon>rosids</taxon>
        <taxon>fabids</taxon>
        <taxon>Malpighiales</taxon>
        <taxon>Rhizophoraceae</taxon>
        <taxon>Rhizophora</taxon>
    </lineage>
</organism>
<evidence type="ECO:0000256" key="1">
    <source>
        <dbReference type="SAM" id="Phobius"/>
    </source>
</evidence>
<keyword evidence="1" id="KW-0472">Membrane</keyword>
<dbReference type="AlphaFoldDB" id="A0A2P2NSK6"/>
<reference evidence="2" key="1">
    <citation type="submission" date="2018-02" db="EMBL/GenBank/DDBJ databases">
        <title>Rhizophora mucronata_Transcriptome.</title>
        <authorList>
            <person name="Meera S.P."/>
            <person name="Sreeshan A."/>
            <person name="Augustine A."/>
        </authorList>
    </citation>
    <scope>NUCLEOTIDE SEQUENCE</scope>
    <source>
        <tissue evidence="2">Leaf</tissue>
    </source>
</reference>